<feature type="transmembrane region" description="Helical" evidence="2">
    <location>
        <begin position="26"/>
        <end position="44"/>
    </location>
</feature>
<protein>
    <submittedName>
        <fullName evidence="3">Uncharacterized protein</fullName>
    </submittedName>
</protein>
<feature type="region of interest" description="Disordered" evidence="1">
    <location>
        <begin position="157"/>
        <end position="180"/>
    </location>
</feature>
<evidence type="ECO:0000256" key="1">
    <source>
        <dbReference type="SAM" id="MobiDB-lite"/>
    </source>
</evidence>
<reference evidence="3 4" key="1">
    <citation type="submission" date="2019-02" db="EMBL/GenBank/DDBJ databases">
        <title>Genome sequencing of the rare red list fungi Phellinidium pouzarii.</title>
        <authorList>
            <person name="Buettner E."/>
            <person name="Kellner H."/>
        </authorList>
    </citation>
    <scope>NUCLEOTIDE SEQUENCE [LARGE SCALE GENOMIC DNA]</scope>
    <source>
        <strain evidence="3 4">DSM 108285</strain>
    </source>
</reference>
<accession>A0A4V3XDL9</accession>
<evidence type="ECO:0000313" key="3">
    <source>
        <dbReference type="EMBL" id="THH10273.1"/>
    </source>
</evidence>
<proteinExistence type="predicted"/>
<keyword evidence="2" id="KW-1133">Transmembrane helix</keyword>
<keyword evidence="2" id="KW-0812">Transmembrane</keyword>
<feature type="compositionally biased region" description="Pro residues" evidence="1">
    <location>
        <begin position="161"/>
        <end position="180"/>
    </location>
</feature>
<dbReference type="Proteomes" id="UP000308199">
    <property type="component" value="Unassembled WGS sequence"/>
</dbReference>
<keyword evidence="2" id="KW-0472">Membrane</keyword>
<dbReference type="EMBL" id="SGPK01000040">
    <property type="protein sequence ID" value="THH10273.1"/>
    <property type="molecule type" value="Genomic_DNA"/>
</dbReference>
<feature type="transmembrane region" description="Helical" evidence="2">
    <location>
        <begin position="131"/>
        <end position="151"/>
    </location>
</feature>
<keyword evidence="4" id="KW-1185">Reference proteome</keyword>
<evidence type="ECO:0000256" key="2">
    <source>
        <dbReference type="SAM" id="Phobius"/>
    </source>
</evidence>
<evidence type="ECO:0000313" key="4">
    <source>
        <dbReference type="Proteomes" id="UP000308199"/>
    </source>
</evidence>
<dbReference type="AlphaFoldDB" id="A0A4V3XDL9"/>
<gene>
    <name evidence="3" type="ORF">EW145_g1438</name>
</gene>
<dbReference type="OrthoDB" id="2524788at2759"/>
<name>A0A4V3XDL9_9AGAM</name>
<organism evidence="3 4">
    <name type="scientific">Phellinidium pouzarii</name>
    <dbReference type="NCBI Taxonomy" id="167371"/>
    <lineage>
        <taxon>Eukaryota</taxon>
        <taxon>Fungi</taxon>
        <taxon>Dikarya</taxon>
        <taxon>Basidiomycota</taxon>
        <taxon>Agaricomycotina</taxon>
        <taxon>Agaricomycetes</taxon>
        <taxon>Hymenochaetales</taxon>
        <taxon>Hymenochaetaceae</taxon>
        <taxon>Phellinidium</taxon>
    </lineage>
</organism>
<sequence length="180" mass="19523">MSVEPVSASAASSADREYLVRRSMSIGYQYFSLLMPPLYTAIVLSRRKMGTMPWSINRMLRATWAGGMAGVVQGGSLEYLRTSCESEESLRARRVDTMYNMSALRAEDHSTIGALLGATLTPALFWKRARIVHLFLGGAGIGAGFGLLVHWTRNLTEEPLPKGPPLPPSGEPPSPPSKAS</sequence>
<comment type="caution">
    <text evidence="3">The sequence shown here is derived from an EMBL/GenBank/DDBJ whole genome shotgun (WGS) entry which is preliminary data.</text>
</comment>